<dbReference type="AlphaFoldDB" id="H8H1Z5"/>
<reference evidence="1 2" key="1">
    <citation type="journal article" date="2012" name="PLoS ONE">
        <title>Genome sequence and transcriptome analysis of the radioresistant bacterium Deinococcus gobiensis: insights into the extreme environmental adaptations.</title>
        <authorList>
            <person name="Yuan M."/>
            <person name="Chen M."/>
            <person name="Zhang W."/>
            <person name="Lu W."/>
            <person name="Wang J."/>
            <person name="Yang M."/>
            <person name="Zhao P."/>
            <person name="Tang R."/>
            <person name="Li X."/>
            <person name="Hao Y."/>
            <person name="Zhou Z."/>
            <person name="Zhan Y."/>
            <person name="Yu H."/>
            <person name="Teng C."/>
            <person name="Yan Y."/>
            <person name="Ping S."/>
            <person name="Wang Y."/>
            <person name="Lin M."/>
        </authorList>
    </citation>
    <scope>NUCLEOTIDE SEQUENCE [LARGE SCALE GENOMIC DNA]</scope>
    <source>
        <strain evidence="2">DSM 21396 / JCM 16679 / CGMCC 1.7299 / I-0</strain>
        <plasmid evidence="1">P2</plasmid>
    </source>
</reference>
<evidence type="ECO:0000313" key="1">
    <source>
        <dbReference type="EMBL" id="AFD27542.1"/>
    </source>
</evidence>
<dbReference type="EMBL" id="CP002193">
    <property type="protein sequence ID" value="AFD27542.1"/>
    <property type="molecule type" value="Genomic_DNA"/>
</dbReference>
<keyword evidence="2" id="KW-1185">Reference proteome</keyword>
<dbReference type="Proteomes" id="UP000007575">
    <property type="component" value="Plasmid P2"/>
</dbReference>
<dbReference type="PATRIC" id="fig|745776.4.peg.3618"/>
<protein>
    <submittedName>
        <fullName evidence="1">Uncharacterized protein</fullName>
    </submittedName>
</protein>
<dbReference type="HOGENOM" id="CLU_2648487_0_0_0"/>
<gene>
    <name evidence="1" type="ordered locus">DGo_PB0273</name>
</gene>
<dbReference type="RefSeq" id="WP_014686637.1">
    <property type="nucleotide sequence ID" value="NC_017791.1"/>
</dbReference>
<organism evidence="1 2">
    <name type="scientific">Deinococcus gobiensis (strain DSM 21396 / JCM 16679 / CGMCC 1.7299 / I-0)</name>
    <dbReference type="NCBI Taxonomy" id="745776"/>
    <lineage>
        <taxon>Bacteria</taxon>
        <taxon>Thermotogati</taxon>
        <taxon>Deinococcota</taxon>
        <taxon>Deinococci</taxon>
        <taxon>Deinococcales</taxon>
        <taxon>Deinococcaceae</taxon>
        <taxon>Deinococcus</taxon>
    </lineage>
</organism>
<geneLocation type="plasmid" evidence="1 2">
    <name>P2</name>
</geneLocation>
<accession>H8H1Z5</accession>
<dbReference type="OrthoDB" id="76395at2"/>
<keyword evidence="1" id="KW-0614">Plasmid</keyword>
<proteinExistence type="predicted"/>
<sequence length="76" mass="8254">MLQTEVNMTRSRIPVYRQQAPVGLYTREQLQALGLRLMTGELPCALLKVCGAHSEHTTGVFGLDQAEPLVSQAASA</sequence>
<name>H8H1Z5_DEIGI</name>
<evidence type="ECO:0000313" key="2">
    <source>
        <dbReference type="Proteomes" id="UP000007575"/>
    </source>
</evidence>
<dbReference type="KEGG" id="dgo:DGo_PB0273"/>